<feature type="domain" description="HTH marR-type" evidence="2">
    <location>
        <begin position="1"/>
        <end position="146"/>
    </location>
</feature>
<dbReference type="PANTHER" id="PTHR13947:SF37">
    <property type="entry name" value="LD18367P"/>
    <property type="match status" value="1"/>
</dbReference>
<dbReference type="Proteomes" id="UP000284202">
    <property type="component" value="Unassembled WGS sequence"/>
</dbReference>
<dbReference type="OrthoDB" id="273614at2"/>
<keyword evidence="1 4" id="KW-0808">Transferase</keyword>
<evidence type="ECO:0000259" key="3">
    <source>
        <dbReference type="PROSITE" id="PS51186"/>
    </source>
</evidence>
<protein>
    <submittedName>
        <fullName evidence="4">GNAT family N-acetyltransferase</fullName>
    </submittedName>
</protein>
<name>A0A418SYG8_9RHOB</name>
<dbReference type="InterPro" id="IPR000835">
    <property type="entry name" value="HTH_MarR-typ"/>
</dbReference>
<evidence type="ECO:0000313" key="4">
    <source>
        <dbReference type="EMBL" id="RJE85989.1"/>
    </source>
</evidence>
<dbReference type="GO" id="GO:0008080">
    <property type="term" value="F:N-acetyltransferase activity"/>
    <property type="evidence" value="ECO:0007669"/>
    <property type="project" value="InterPro"/>
</dbReference>
<dbReference type="InterPro" id="IPR036390">
    <property type="entry name" value="WH_DNA-bd_sf"/>
</dbReference>
<dbReference type="SUPFAM" id="SSF55729">
    <property type="entry name" value="Acyl-CoA N-acyltransferases (Nat)"/>
    <property type="match status" value="1"/>
</dbReference>
<feature type="domain" description="N-acetyltransferase" evidence="3">
    <location>
        <begin position="170"/>
        <end position="313"/>
    </location>
</feature>
<dbReference type="InterPro" id="IPR050769">
    <property type="entry name" value="NAT_camello-type"/>
</dbReference>
<dbReference type="CDD" id="cd04301">
    <property type="entry name" value="NAT_SF"/>
    <property type="match status" value="1"/>
</dbReference>
<comment type="caution">
    <text evidence="4">The sequence shown here is derived from an EMBL/GenBank/DDBJ whole genome shotgun (WGS) entry which is preliminary data.</text>
</comment>
<evidence type="ECO:0000259" key="2">
    <source>
        <dbReference type="PROSITE" id="PS50995"/>
    </source>
</evidence>
<dbReference type="PANTHER" id="PTHR13947">
    <property type="entry name" value="GNAT FAMILY N-ACETYLTRANSFERASE"/>
    <property type="match status" value="1"/>
</dbReference>
<dbReference type="AlphaFoldDB" id="A0A418SYG8"/>
<dbReference type="Pfam" id="PF01047">
    <property type="entry name" value="MarR"/>
    <property type="match status" value="1"/>
</dbReference>
<dbReference type="EMBL" id="QZCG01000005">
    <property type="protein sequence ID" value="RJE85989.1"/>
    <property type="molecule type" value="Genomic_DNA"/>
</dbReference>
<dbReference type="PROSITE" id="PS51186">
    <property type="entry name" value="GNAT"/>
    <property type="match status" value="1"/>
</dbReference>
<dbReference type="Gene3D" id="3.40.630.30">
    <property type="match status" value="1"/>
</dbReference>
<keyword evidence="5" id="KW-1185">Reference proteome</keyword>
<proteinExistence type="predicted"/>
<dbReference type="InterPro" id="IPR036388">
    <property type="entry name" value="WH-like_DNA-bd_sf"/>
</dbReference>
<dbReference type="GO" id="GO:0003700">
    <property type="term" value="F:DNA-binding transcription factor activity"/>
    <property type="evidence" value="ECO:0007669"/>
    <property type="project" value="InterPro"/>
</dbReference>
<dbReference type="InterPro" id="IPR000182">
    <property type="entry name" value="GNAT_dom"/>
</dbReference>
<organism evidence="4 5">
    <name type="scientific">Paracoccus onubensis</name>
    <dbReference type="NCBI Taxonomy" id="1675788"/>
    <lineage>
        <taxon>Bacteria</taxon>
        <taxon>Pseudomonadati</taxon>
        <taxon>Pseudomonadota</taxon>
        <taxon>Alphaproteobacteria</taxon>
        <taxon>Rhodobacterales</taxon>
        <taxon>Paracoccaceae</taxon>
        <taxon>Paracoccus</taxon>
    </lineage>
</organism>
<reference evidence="5" key="1">
    <citation type="submission" date="2018-09" db="EMBL/GenBank/DDBJ databases">
        <title>Acidovorax cavernicola nov. sp. isolated from Gruta de las Maravillas (Aracena, Spain).</title>
        <authorList>
            <person name="Jurado V."/>
            <person name="Gutierrez-Patricio S."/>
            <person name="Gonzalez-Pimentel J.L."/>
            <person name="Miller A.Z."/>
            <person name="Laiz L."/>
            <person name="Saiz-Jimenez C."/>
        </authorList>
    </citation>
    <scope>NUCLEOTIDE SEQUENCE [LARGE SCALE GENOMIC DNA]</scope>
    <source>
        <strain evidence="5">1011MAR3C25</strain>
    </source>
</reference>
<evidence type="ECO:0000256" key="1">
    <source>
        <dbReference type="ARBA" id="ARBA00022679"/>
    </source>
</evidence>
<dbReference type="Pfam" id="PF00583">
    <property type="entry name" value="Acetyltransf_1"/>
    <property type="match status" value="1"/>
</dbReference>
<sequence length="313" mass="35348">MIQDENPSDSDIASVRQFNRFHTRLVGALNDRLLASDYSLPQVRILYEIANARPDAPPSARELGRILRMDTGYLSRIVSGLEGEGLVMRTPSSDNAKRLALTLTDRGRAVFNGLNAASAEEVAALLAPLSKSERGQLVGAMHRIRRLLGDGPDDRTFILRDPRPGDLGWITHRQGMLYAREYGWDWTFEALVAEIVGQFVKEFIPDRERCWIAEMEGVVVGSVFVVRQDDETAKLRLLYVDPAARGRGLGRRLVEECIRFAQGKGYRRMVLWTNDILISARRIYEAAGFTLIEEEPHHSFGKDLVGQVWERNL</sequence>
<dbReference type="PROSITE" id="PS50995">
    <property type="entry name" value="HTH_MARR_2"/>
    <property type="match status" value="1"/>
</dbReference>
<gene>
    <name evidence="4" type="ORF">D3P04_09330</name>
</gene>
<accession>A0A418SYG8</accession>
<dbReference type="SUPFAM" id="SSF46785">
    <property type="entry name" value="Winged helix' DNA-binding domain"/>
    <property type="match status" value="1"/>
</dbReference>
<dbReference type="SMART" id="SM00347">
    <property type="entry name" value="HTH_MARR"/>
    <property type="match status" value="1"/>
</dbReference>
<dbReference type="InterPro" id="IPR016181">
    <property type="entry name" value="Acyl_CoA_acyltransferase"/>
</dbReference>
<dbReference type="Gene3D" id="1.10.10.10">
    <property type="entry name" value="Winged helix-like DNA-binding domain superfamily/Winged helix DNA-binding domain"/>
    <property type="match status" value="1"/>
</dbReference>
<evidence type="ECO:0000313" key="5">
    <source>
        <dbReference type="Proteomes" id="UP000284202"/>
    </source>
</evidence>